<evidence type="ECO:0000313" key="3">
    <source>
        <dbReference type="EMBL" id="MBC3932844.1"/>
    </source>
</evidence>
<name>A0ABR7A7M4_9BURK</name>
<evidence type="ECO:0000256" key="1">
    <source>
        <dbReference type="ARBA" id="ARBA00010996"/>
    </source>
</evidence>
<organism evidence="3 4">
    <name type="scientific">Undibacterium curvum</name>
    <dbReference type="NCBI Taxonomy" id="2762294"/>
    <lineage>
        <taxon>Bacteria</taxon>
        <taxon>Pseudomonadati</taxon>
        <taxon>Pseudomonadota</taxon>
        <taxon>Betaproteobacteria</taxon>
        <taxon>Burkholderiales</taxon>
        <taxon>Oxalobacteraceae</taxon>
        <taxon>Undibacterium</taxon>
    </lineage>
</organism>
<dbReference type="InterPro" id="IPR003782">
    <property type="entry name" value="SCO1/SenC"/>
</dbReference>
<dbReference type="SUPFAM" id="SSF52833">
    <property type="entry name" value="Thioredoxin-like"/>
    <property type="match status" value="1"/>
</dbReference>
<dbReference type="Proteomes" id="UP000654304">
    <property type="component" value="Unassembled WGS sequence"/>
</dbReference>
<accession>A0ABR7A7M4</accession>
<keyword evidence="2" id="KW-0812">Transmembrane</keyword>
<dbReference type="CDD" id="cd02968">
    <property type="entry name" value="SCO"/>
    <property type="match status" value="1"/>
</dbReference>
<reference evidence="3 4" key="1">
    <citation type="submission" date="2020-08" db="EMBL/GenBank/DDBJ databases">
        <title>Novel species isolated from subtropical streams in China.</title>
        <authorList>
            <person name="Lu H."/>
        </authorList>
    </citation>
    <scope>NUCLEOTIDE SEQUENCE [LARGE SCALE GENOMIC DNA]</scope>
    <source>
        <strain evidence="3 4">CY22W</strain>
    </source>
</reference>
<comment type="caution">
    <text evidence="3">The sequence shown here is derived from an EMBL/GenBank/DDBJ whole genome shotgun (WGS) entry which is preliminary data.</text>
</comment>
<keyword evidence="2" id="KW-0472">Membrane</keyword>
<dbReference type="Pfam" id="PF02630">
    <property type="entry name" value="SCO1-SenC"/>
    <property type="match status" value="1"/>
</dbReference>
<dbReference type="RefSeq" id="WP_186904454.1">
    <property type="nucleotide sequence ID" value="NZ_JACOGD010000007.1"/>
</dbReference>
<evidence type="ECO:0000313" key="4">
    <source>
        <dbReference type="Proteomes" id="UP000654304"/>
    </source>
</evidence>
<dbReference type="PANTHER" id="PTHR12151:SF25">
    <property type="entry name" value="LINALOOL DEHYDRATASE_ISOMERASE DOMAIN-CONTAINING PROTEIN"/>
    <property type="match status" value="1"/>
</dbReference>
<feature type="transmembrane region" description="Helical" evidence="2">
    <location>
        <begin position="20"/>
        <end position="43"/>
    </location>
</feature>
<dbReference type="Gene3D" id="3.40.30.10">
    <property type="entry name" value="Glutaredoxin"/>
    <property type="match status" value="1"/>
</dbReference>
<comment type="similarity">
    <text evidence="1">Belongs to the SCO1/2 family.</text>
</comment>
<dbReference type="EMBL" id="JACOGD010000007">
    <property type="protein sequence ID" value="MBC3932844.1"/>
    <property type="molecule type" value="Genomic_DNA"/>
</dbReference>
<gene>
    <name evidence="3" type="ORF">H8K43_14245</name>
</gene>
<keyword evidence="4" id="KW-1185">Reference proteome</keyword>
<keyword evidence="2" id="KW-1133">Transmembrane helix</keyword>
<proteinExistence type="inferred from homology"/>
<dbReference type="InterPro" id="IPR036249">
    <property type="entry name" value="Thioredoxin-like_sf"/>
</dbReference>
<sequence length="246" mass="27576">MSGISQNKPNRSVWPRPVRLGLTLASVTALGLILKVTTLSPGLEGMFTKSRQDLQLPSASLDMGLQPPATSDPTLHAMEPFILTDSEGKEFHPDSLRGETVLLHFMYTACSSVCPGDTADLVQMHKQIPASYRKKLHIVSITVNPEFDQVPQMQTYAKAMQADKPGWTWVTGREEAVHQVLRRFRAFDASVKSPKPTDHIDQVVLMDVYGRVFQRYYASNIRSGRILQEMMVLDDLMRPLLQKNPA</sequence>
<protein>
    <submittedName>
        <fullName evidence="3">SCO family protein</fullName>
    </submittedName>
</protein>
<evidence type="ECO:0000256" key="2">
    <source>
        <dbReference type="SAM" id="Phobius"/>
    </source>
</evidence>
<dbReference type="PANTHER" id="PTHR12151">
    <property type="entry name" value="ELECTRON TRANSPORT PROTIN SCO1/SENC FAMILY MEMBER"/>
    <property type="match status" value="1"/>
</dbReference>